<accession>A0A9N9W3J5</accession>
<proteinExistence type="predicted"/>
<evidence type="ECO:0000313" key="2">
    <source>
        <dbReference type="EMBL" id="CAH0042547.1"/>
    </source>
</evidence>
<organism evidence="2 3">
    <name type="scientific">Clonostachys rhizophaga</name>
    <dbReference type="NCBI Taxonomy" id="160324"/>
    <lineage>
        <taxon>Eukaryota</taxon>
        <taxon>Fungi</taxon>
        <taxon>Dikarya</taxon>
        <taxon>Ascomycota</taxon>
        <taxon>Pezizomycotina</taxon>
        <taxon>Sordariomycetes</taxon>
        <taxon>Hypocreomycetidae</taxon>
        <taxon>Hypocreales</taxon>
        <taxon>Bionectriaceae</taxon>
        <taxon>Clonostachys</taxon>
    </lineage>
</organism>
<gene>
    <name evidence="2" type="ORF">CRHIZ90672A_00004697</name>
</gene>
<dbReference type="OrthoDB" id="5144360at2759"/>
<dbReference type="EMBL" id="CABFNQ020000768">
    <property type="protein sequence ID" value="CAH0042547.1"/>
    <property type="molecule type" value="Genomic_DNA"/>
</dbReference>
<name>A0A9N9W3J5_9HYPO</name>
<sequence>MEFMGISTPGMYYPIVRSKSARQSQSKELVAREPIVVDEEQADPNGFVAGLPYHLIGMNTTEISPTSESTGYIGRHKHTFSNVSSASNTSSASNDSSASYDTISSTTSSVPSVAPASEGSTSSRYSSEQVEDANTGSNTSSALSSSSVSLAEDLSPSWPLPENADSNTEESDSSPDKALLVRSPSRRLSIAASSTRYRRFSSSASSLISMSELSACEAPLNIVPKTPPFPARSSSLRSNSRPSSRASTLNSECSSLPSRSYSARKSVAFASVKPLVPLIEERLQDVRRSSEPQSPESINEALRDYELEASKAEPPTRPPRPERGLDLCVKAIYRKELHTLQKRNPEPISSIDLSKLGTTVVAKQGKNVLHFWDMEYEALRFTIKIPDLFHATNKYCKVPIHNHVILSDKAKLIAASTRLGNTIEIWNWAKKKKLQRIDQADRWVAARFETLEDGWNPLATFRAHENAIDLYAATDRRKKPFAKVRSINVCKAGLPLLLDSPQLALSQSSPVLVAATGPRPPKLGQAPPEHQTMLVAWDISDYREVSNAPHRFVCPWQYKALETAAPCALETHENLVVSIWTPADCRSYRHSVIPGHRDWRLTPVHVKVRHVLVWNLTHNGTRTYEIPNTTCCISPDCRYIAYSLDTREKRTLVILNAVTGQKAWSMIEEYTSRSTAQPALGKAVELTFSSDGRVLIVTDAERHTKVYDVIEMVLGSSLQ</sequence>
<dbReference type="Proteomes" id="UP000696573">
    <property type="component" value="Unassembled WGS sequence"/>
</dbReference>
<feature type="compositionally biased region" description="Low complexity" evidence="1">
    <location>
        <begin position="232"/>
        <end position="247"/>
    </location>
</feature>
<reference evidence="2" key="1">
    <citation type="submission" date="2021-10" db="EMBL/GenBank/DDBJ databases">
        <authorList>
            <person name="Piombo E."/>
        </authorList>
    </citation>
    <scope>NUCLEOTIDE SEQUENCE</scope>
</reference>
<evidence type="ECO:0000313" key="3">
    <source>
        <dbReference type="Proteomes" id="UP000696573"/>
    </source>
</evidence>
<keyword evidence="3" id="KW-1185">Reference proteome</keyword>
<feature type="compositionally biased region" description="Polar residues" evidence="1">
    <location>
        <begin position="248"/>
        <end position="257"/>
    </location>
</feature>
<feature type="region of interest" description="Disordered" evidence="1">
    <location>
        <begin position="82"/>
        <end position="182"/>
    </location>
</feature>
<feature type="region of interest" description="Disordered" evidence="1">
    <location>
        <begin position="226"/>
        <end position="257"/>
    </location>
</feature>
<comment type="caution">
    <text evidence="2">The sequence shown here is derived from an EMBL/GenBank/DDBJ whole genome shotgun (WGS) entry which is preliminary data.</text>
</comment>
<dbReference type="InterPro" id="IPR015943">
    <property type="entry name" value="WD40/YVTN_repeat-like_dom_sf"/>
</dbReference>
<feature type="compositionally biased region" description="Low complexity" evidence="1">
    <location>
        <begin position="137"/>
        <end position="157"/>
    </location>
</feature>
<protein>
    <submittedName>
        <fullName evidence="2">Uncharacterized protein</fullName>
    </submittedName>
</protein>
<feature type="compositionally biased region" description="Low complexity" evidence="1">
    <location>
        <begin position="82"/>
        <end position="127"/>
    </location>
</feature>
<dbReference type="Gene3D" id="2.130.10.10">
    <property type="entry name" value="YVTN repeat-like/Quinoprotein amine dehydrogenase"/>
    <property type="match status" value="1"/>
</dbReference>
<dbReference type="AlphaFoldDB" id="A0A9N9W3J5"/>
<evidence type="ECO:0000256" key="1">
    <source>
        <dbReference type="SAM" id="MobiDB-lite"/>
    </source>
</evidence>
<dbReference type="SUPFAM" id="SSF69322">
    <property type="entry name" value="Tricorn protease domain 2"/>
    <property type="match status" value="1"/>
</dbReference>